<evidence type="ECO:0000313" key="3">
    <source>
        <dbReference type="Proteomes" id="UP000195569"/>
    </source>
</evidence>
<proteinExistence type="predicted"/>
<evidence type="ECO:0000313" key="2">
    <source>
        <dbReference type="EMBL" id="SIT40530.1"/>
    </source>
</evidence>
<protein>
    <submittedName>
        <fullName evidence="2">Uncharacterized protein</fullName>
    </submittedName>
</protein>
<sequence>MPRPERSGRVRRQCRRLSSVVLPADTNKNGTHDENDVNQHKTEAEDKDEDERRARRSGRDVRRVQRVLQHACVRGRELQLFD</sequence>
<comment type="caution">
    <text evidence="2">The sequence shown here is derived from an EMBL/GenBank/DDBJ whole genome shotgun (WGS) entry which is preliminary data.</text>
</comment>
<accession>A0A1N7RZG2</accession>
<evidence type="ECO:0000256" key="1">
    <source>
        <dbReference type="SAM" id="MobiDB-lite"/>
    </source>
</evidence>
<dbReference type="EMBL" id="CYGY02000024">
    <property type="protein sequence ID" value="SIT40530.1"/>
    <property type="molecule type" value="Genomic_DNA"/>
</dbReference>
<dbReference type="AlphaFoldDB" id="A0A1N7RZG2"/>
<gene>
    <name evidence="2" type="ORF">BN2476_240213</name>
</gene>
<organism evidence="2 3">
    <name type="scientific">Paraburkholderia piptadeniae</name>
    <dbReference type="NCBI Taxonomy" id="1701573"/>
    <lineage>
        <taxon>Bacteria</taxon>
        <taxon>Pseudomonadati</taxon>
        <taxon>Pseudomonadota</taxon>
        <taxon>Betaproteobacteria</taxon>
        <taxon>Burkholderiales</taxon>
        <taxon>Burkholderiaceae</taxon>
        <taxon>Paraburkholderia</taxon>
    </lineage>
</organism>
<keyword evidence="3" id="KW-1185">Reference proteome</keyword>
<dbReference type="Proteomes" id="UP000195569">
    <property type="component" value="Unassembled WGS sequence"/>
</dbReference>
<name>A0A1N7RZG2_9BURK</name>
<feature type="compositionally biased region" description="Basic and acidic residues" evidence="1">
    <location>
        <begin position="30"/>
        <end position="62"/>
    </location>
</feature>
<feature type="region of interest" description="Disordered" evidence="1">
    <location>
        <begin position="1"/>
        <end position="62"/>
    </location>
</feature>
<reference evidence="2" key="1">
    <citation type="submission" date="2016-12" db="EMBL/GenBank/DDBJ databases">
        <authorList>
            <person name="Moulin L."/>
        </authorList>
    </citation>
    <scope>NUCLEOTIDE SEQUENCE [LARGE SCALE GENOMIC DNA]</scope>
    <source>
        <strain evidence="2">STM 7183</strain>
    </source>
</reference>